<keyword evidence="2" id="KW-1185">Reference proteome</keyword>
<dbReference type="STRING" id="933084.A0A067P3Z1"/>
<evidence type="ECO:0000313" key="1">
    <source>
        <dbReference type="EMBL" id="KDQ49444.1"/>
    </source>
</evidence>
<accession>A0A067P3Z1</accession>
<sequence>MRKHSGSEHPKSGRRPQWRQAAVQTFLQIHKLYFTVNPSLSQVAPSDPYFSFIHEYLPSLPAPSLPSATKPQDIPPLLHVTRWHSHLDKFYRDAKTRQYLKEMVALPKPDVGVYGALSGHVFRYLLRVRELGKTAAYLILRMILHYPLKETGEAWHCHENDDTLERYSKLLASFIYATLLSLGRHQSGYSLPLEPNQRDAARSLAQALSDGKSSVETEVHSLAFSLLGPSSEAVARDKWRCPLMCVIAVMALRNDGSWIAARQLTPELAQWTYLCQAVQLFEIYRVADTMGGLQRQVESFTLTYQHHCRLYLCEGVVTPYNSIRELQHFASSLAMTETSPPRISWDRSMEWVAVDGKRLELARLRAALQQGLQEAWNLMLALSDNHRIPFAIPANLVDKMSNSDAGYSWLNNAKFTTVEHPLIRHLLQKGDADRLFWTDGHGNNHWIIPTCLRILDQAAEINKLLSVLNHIIPGQPPRGTEFISARIRNGTRDRNVFLDHGRLWFATRYTKMSNRQEHNQFLPILCPPSLAEINQYYLIIIRPAETILGRVVHGADAAADYHNFLYVQRGI</sequence>
<dbReference type="OrthoDB" id="2768829at2759"/>
<dbReference type="Proteomes" id="UP000027265">
    <property type="component" value="Unassembled WGS sequence"/>
</dbReference>
<organism evidence="1 2">
    <name type="scientific">Jaapia argillacea MUCL 33604</name>
    <dbReference type="NCBI Taxonomy" id="933084"/>
    <lineage>
        <taxon>Eukaryota</taxon>
        <taxon>Fungi</taxon>
        <taxon>Dikarya</taxon>
        <taxon>Basidiomycota</taxon>
        <taxon>Agaricomycotina</taxon>
        <taxon>Agaricomycetes</taxon>
        <taxon>Agaricomycetidae</taxon>
        <taxon>Jaapiales</taxon>
        <taxon>Jaapiaceae</taxon>
        <taxon>Jaapia</taxon>
    </lineage>
</organism>
<reference evidence="2" key="1">
    <citation type="journal article" date="2014" name="Proc. Natl. Acad. Sci. U.S.A.">
        <title>Extensive sampling of basidiomycete genomes demonstrates inadequacy of the white-rot/brown-rot paradigm for wood decay fungi.</title>
        <authorList>
            <person name="Riley R."/>
            <person name="Salamov A.A."/>
            <person name="Brown D.W."/>
            <person name="Nagy L.G."/>
            <person name="Floudas D."/>
            <person name="Held B.W."/>
            <person name="Levasseur A."/>
            <person name="Lombard V."/>
            <person name="Morin E."/>
            <person name="Otillar R."/>
            <person name="Lindquist E.A."/>
            <person name="Sun H."/>
            <person name="LaButti K.M."/>
            <person name="Schmutz J."/>
            <person name="Jabbour D."/>
            <person name="Luo H."/>
            <person name="Baker S.E."/>
            <person name="Pisabarro A.G."/>
            <person name="Walton J.D."/>
            <person name="Blanchette R.A."/>
            <person name="Henrissat B."/>
            <person name="Martin F."/>
            <person name="Cullen D."/>
            <person name="Hibbett D.S."/>
            <person name="Grigoriev I.V."/>
        </authorList>
    </citation>
    <scope>NUCLEOTIDE SEQUENCE [LARGE SCALE GENOMIC DNA]</scope>
    <source>
        <strain evidence="2">MUCL 33604</strain>
    </source>
</reference>
<dbReference type="InParanoid" id="A0A067P3Z1"/>
<evidence type="ECO:0000313" key="2">
    <source>
        <dbReference type="Proteomes" id="UP000027265"/>
    </source>
</evidence>
<name>A0A067P3Z1_9AGAM</name>
<proteinExistence type="predicted"/>
<dbReference type="HOGENOM" id="CLU_477391_0_0_1"/>
<protein>
    <submittedName>
        <fullName evidence="1">Uncharacterized protein</fullName>
    </submittedName>
</protein>
<gene>
    <name evidence="1" type="ORF">JAAARDRAFT_143448</name>
</gene>
<dbReference type="EMBL" id="KL197784">
    <property type="protein sequence ID" value="KDQ49444.1"/>
    <property type="molecule type" value="Genomic_DNA"/>
</dbReference>
<dbReference type="AlphaFoldDB" id="A0A067P3Z1"/>